<keyword evidence="2" id="KW-0472">Membrane</keyword>
<organism evidence="3">
    <name type="scientific">viral metagenome</name>
    <dbReference type="NCBI Taxonomy" id="1070528"/>
    <lineage>
        <taxon>unclassified sequences</taxon>
        <taxon>metagenomes</taxon>
        <taxon>organismal metagenomes</taxon>
    </lineage>
</organism>
<name>A0A6C0HI99_9ZZZZ</name>
<evidence type="ECO:0000256" key="1">
    <source>
        <dbReference type="SAM" id="MobiDB-lite"/>
    </source>
</evidence>
<dbReference type="EMBL" id="MN739966">
    <property type="protein sequence ID" value="QHT80184.1"/>
    <property type="molecule type" value="Genomic_DNA"/>
</dbReference>
<feature type="transmembrane region" description="Helical" evidence="2">
    <location>
        <begin position="169"/>
        <end position="190"/>
    </location>
</feature>
<protein>
    <submittedName>
        <fullName evidence="3">Uncharacterized protein</fullName>
    </submittedName>
</protein>
<sequence length="234" mass="26682">MSDTTKIMDLPENVTIHSSQQYQQHNGPPPPQQQNRPRATNTTTYAPIDSHPNPYGHPPPSIPTPSYSDSGQTNVISYPPTNSSYNTNDLRQLPQQHLPSRDIPMTSVQYTHDETIQSNYIPPLPNDVRKRTTEYLKQYDEATERKIEGHEQSKQKQSRMDSLIEQGQLPILVAILFFIFHMPIVSSYIFTRLAFLEIYNSDGNFNVYGLLLKSSLFGLVFYGLSKGITFLSEF</sequence>
<keyword evidence="2" id="KW-1133">Transmembrane helix</keyword>
<proteinExistence type="predicted"/>
<reference evidence="3" key="1">
    <citation type="journal article" date="2020" name="Nature">
        <title>Giant virus diversity and host interactions through global metagenomics.</title>
        <authorList>
            <person name="Schulz F."/>
            <person name="Roux S."/>
            <person name="Paez-Espino D."/>
            <person name="Jungbluth S."/>
            <person name="Walsh D.A."/>
            <person name="Denef V.J."/>
            <person name="McMahon K.D."/>
            <person name="Konstantinidis K.T."/>
            <person name="Eloe-Fadrosh E.A."/>
            <person name="Kyrpides N.C."/>
            <person name="Woyke T."/>
        </authorList>
    </citation>
    <scope>NUCLEOTIDE SEQUENCE</scope>
    <source>
        <strain evidence="3">GVMAG-M-3300023184-120</strain>
    </source>
</reference>
<accession>A0A6C0HI99</accession>
<evidence type="ECO:0000256" key="2">
    <source>
        <dbReference type="SAM" id="Phobius"/>
    </source>
</evidence>
<keyword evidence="2" id="KW-0812">Transmembrane</keyword>
<dbReference type="AlphaFoldDB" id="A0A6C0HI99"/>
<feature type="region of interest" description="Disordered" evidence="1">
    <location>
        <begin position="1"/>
        <end position="88"/>
    </location>
</feature>
<feature type="compositionally biased region" description="Polar residues" evidence="1">
    <location>
        <begin position="64"/>
        <end position="88"/>
    </location>
</feature>
<evidence type="ECO:0000313" key="3">
    <source>
        <dbReference type="EMBL" id="QHT80184.1"/>
    </source>
</evidence>
<feature type="transmembrane region" description="Helical" evidence="2">
    <location>
        <begin position="205"/>
        <end position="224"/>
    </location>
</feature>